<feature type="transmembrane region" description="Helical" evidence="19">
    <location>
        <begin position="126"/>
        <end position="144"/>
    </location>
</feature>
<evidence type="ECO:0000313" key="21">
    <source>
        <dbReference type="Proteomes" id="UP000640583"/>
    </source>
</evidence>
<dbReference type="GO" id="GO:0005886">
    <property type="term" value="C:plasma membrane"/>
    <property type="evidence" value="ECO:0007669"/>
    <property type="project" value="UniProtKB-SubCell"/>
</dbReference>
<keyword evidence="17" id="KW-1208">Phospholipid metabolism</keyword>
<evidence type="ECO:0000256" key="14">
    <source>
        <dbReference type="ARBA" id="ARBA00023098"/>
    </source>
</evidence>
<dbReference type="AlphaFoldDB" id="A0A8J7LNL7"/>
<comment type="pathway">
    <text evidence="3 18">Phospholipid metabolism; CDP-diacylglycerol biosynthesis; CDP-diacylglycerol from sn-glycerol 3-phosphate: step 3/3.</text>
</comment>
<keyword evidence="13 19" id="KW-1133">Transmembrane helix</keyword>
<evidence type="ECO:0000256" key="12">
    <source>
        <dbReference type="ARBA" id="ARBA00022695"/>
    </source>
</evidence>
<keyword evidence="14" id="KW-0443">Lipid metabolism</keyword>
<evidence type="ECO:0000256" key="9">
    <source>
        <dbReference type="ARBA" id="ARBA00022516"/>
    </source>
</evidence>
<evidence type="ECO:0000256" key="16">
    <source>
        <dbReference type="ARBA" id="ARBA00023209"/>
    </source>
</evidence>
<comment type="catalytic activity">
    <reaction evidence="1 18">
        <text>a 1,2-diacyl-sn-glycero-3-phosphate + CTP + H(+) = a CDP-1,2-diacyl-sn-glycerol + diphosphate</text>
        <dbReference type="Rhea" id="RHEA:16229"/>
        <dbReference type="ChEBI" id="CHEBI:15378"/>
        <dbReference type="ChEBI" id="CHEBI:33019"/>
        <dbReference type="ChEBI" id="CHEBI:37563"/>
        <dbReference type="ChEBI" id="CHEBI:58332"/>
        <dbReference type="ChEBI" id="CHEBI:58608"/>
        <dbReference type="EC" id="2.7.7.41"/>
    </reaction>
</comment>
<reference evidence="20" key="1">
    <citation type="submission" date="2020-10" db="EMBL/GenBank/DDBJ databases">
        <title>Paenihalocynthiibacter styelae gen. nov., sp. nov., isolated from stalked sea squirt Styela clava.</title>
        <authorList>
            <person name="Kim Y.-O."/>
            <person name="Yoon J.-H."/>
        </authorList>
    </citation>
    <scope>NUCLEOTIDE SEQUENCE</scope>
    <source>
        <strain evidence="20">MYP1-1</strain>
    </source>
</reference>
<evidence type="ECO:0000256" key="5">
    <source>
        <dbReference type="ARBA" id="ARBA00010185"/>
    </source>
</evidence>
<evidence type="ECO:0000256" key="1">
    <source>
        <dbReference type="ARBA" id="ARBA00001698"/>
    </source>
</evidence>
<keyword evidence="15 19" id="KW-0472">Membrane</keyword>
<keyword evidence="8" id="KW-1003">Cell membrane</keyword>
<evidence type="ECO:0000256" key="13">
    <source>
        <dbReference type="ARBA" id="ARBA00022989"/>
    </source>
</evidence>
<evidence type="ECO:0000256" key="17">
    <source>
        <dbReference type="ARBA" id="ARBA00023264"/>
    </source>
</evidence>
<dbReference type="UniPathway" id="UPA00557">
    <property type="reaction ID" value="UER00614"/>
</dbReference>
<evidence type="ECO:0000256" key="3">
    <source>
        <dbReference type="ARBA" id="ARBA00005119"/>
    </source>
</evidence>
<keyword evidence="10 18" id="KW-0808">Transferase</keyword>
<dbReference type="Proteomes" id="UP000640583">
    <property type="component" value="Unassembled WGS sequence"/>
</dbReference>
<comment type="subcellular location">
    <subcellularLocation>
        <location evidence="2">Cell membrane</location>
        <topology evidence="2">Multi-pass membrane protein</topology>
    </subcellularLocation>
</comment>
<evidence type="ECO:0000256" key="7">
    <source>
        <dbReference type="ARBA" id="ARBA00019373"/>
    </source>
</evidence>
<sequence length="215" mass="22839">MSKWDDLKPRVISALVMVAVGVIVTIVGGIPFDILMLMIAVIGLRELWMMIRKRLGSPVDIMILFAYGFMIIAGCLAFAIIRNLAGPGAVFFLAGIVVVSDIAGYFAGRIFGGPKFWPRVSPKKTWSGTVAGWIGAALFGVIGMVQTGEILFPLVAALLAFAGQMGDIIESAIKRRCGVKDSADLIPGHGGILDRFDAMIGVGFVVAVQILLTQG</sequence>
<dbReference type="InterPro" id="IPR000374">
    <property type="entry name" value="PC_trans"/>
</dbReference>
<dbReference type="PROSITE" id="PS01315">
    <property type="entry name" value="CDS"/>
    <property type="match status" value="1"/>
</dbReference>
<feature type="transmembrane region" description="Helical" evidence="19">
    <location>
        <begin position="87"/>
        <end position="106"/>
    </location>
</feature>
<feature type="transmembrane region" description="Helical" evidence="19">
    <location>
        <begin position="12"/>
        <end position="40"/>
    </location>
</feature>
<keyword evidence="12 18" id="KW-0548">Nucleotidyltransferase</keyword>
<dbReference type="EMBL" id="JADCKQ010000001">
    <property type="protein sequence ID" value="MBI1492326.1"/>
    <property type="molecule type" value="Genomic_DNA"/>
</dbReference>
<keyword evidence="16" id="KW-0594">Phospholipid biosynthesis</keyword>
<evidence type="ECO:0000256" key="8">
    <source>
        <dbReference type="ARBA" id="ARBA00022475"/>
    </source>
</evidence>
<evidence type="ECO:0000256" key="15">
    <source>
        <dbReference type="ARBA" id="ARBA00023136"/>
    </source>
</evidence>
<comment type="caution">
    <text evidence="20">The sequence shown here is derived from an EMBL/GenBank/DDBJ whole genome shotgun (WGS) entry which is preliminary data.</text>
</comment>
<keyword evidence="21" id="KW-1185">Reference proteome</keyword>
<evidence type="ECO:0000256" key="19">
    <source>
        <dbReference type="SAM" id="Phobius"/>
    </source>
</evidence>
<dbReference type="RefSeq" id="WP_228847257.1">
    <property type="nucleotide sequence ID" value="NZ_JADCKQ010000001.1"/>
</dbReference>
<keyword evidence="11 18" id="KW-0812">Transmembrane</keyword>
<evidence type="ECO:0000256" key="2">
    <source>
        <dbReference type="ARBA" id="ARBA00004651"/>
    </source>
</evidence>
<dbReference type="PANTHER" id="PTHR46382:SF1">
    <property type="entry name" value="PHOSPHATIDATE CYTIDYLYLTRANSFERASE"/>
    <property type="match status" value="1"/>
</dbReference>
<evidence type="ECO:0000256" key="6">
    <source>
        <dbReference type="ARBA" id="ARBA00012487"/>
    </source>
</evidence>
<evidence type="ECO:0000313" key="20">
    <source>
        <dbReference type="EMBL" id="MBI1492326.1"/>
    </source>
</evidence>
<keyword evidence="9" id="KW-0444">Lipid biosynthesis</keyword>
<gene>
    <name evidence="20" type="ORF">H1D41_01605</name>
</gene>
<feature type="transmembrane region" description="Helical" evidence="19">
    <location>
        <begin position="61"/>
        <end position="81"/>
    </location>
</feature>
<name>A0A8J7LNL7_9RHOB</name>
<dbReference type="GO" id="GO:0016024">
    <property type="term" value="P:CDP-diacylglycerol biosynthetic process"/>
    <property type="evidence" value="ECO:0007669"/>
    <property type="project" value="UniProtKB-UniPathway"/>
</dbReference>
<dbReference type="EC" id="2.7.7.41" evidence="6 18"/>
<dbReference type="PANTHER" id="PTHR46382">
    <property type="entry name" value="PHOSPHATIDATE CYTIDYLYLTRANSFERASE"/>
    <property type="match status" value="1"/>
</dbReference>
<dbReference type="Pfam" id="PF01148">
    <property type="entry name" value="CTP_transf_1"/>
    <property type="match status" value="1"/>
</dbReference>
<comment type="pathway">
    <text evidence="4">Lipid metabolism.</text>
</comment>
<evidence type="ECO:0000256" key="10">
    <source>
        <dbReference type="ARBA" id="ARBA00022679"/>
    </source>
</evidence>
<dbReference type="GO" id="GO:0004605">
    <property type="term" value="F:phosphatidate cytidylyltransferase activity"/>
    <property type="evidence" value="ECO:0007669"/>
    <property type="project" value="UniProtKB-EC"/>
</dbReference>
<protein>
    <recommendedName>
        <fullName evidence="7 18">Phosphatidate cytidylyltransferase</fullName>
        <ecNumber evidence="6 18">2.7.7.41</ecNumber>
    </recommendedName>
</protein>
<organism evidence="20 21">
    <name type="scientific">Halocynthiibacter styelae</name>
    <dbReference type="NCBI Taxonomy" id="2761955"/>
    <lineage>
        <taxon>Bacteria</taxon>
        <taxon>Pseudomonadati</taxon>
        <taxon>Pseudomonadota</taxon>
        <taxon>Alphaproteobacteria</taxon>
        <taxon>Rhodobacterales</taxon>
        <taxon>Paracoccaceae</taxon>
        <taxon>Halocynthiibacter</taxon>
    </lineage>
</organism>
<evidence type="ECO:0000256" key="4">
    <source>
        <dbReference type="ARBA" id="ARBA00005189"/>
    </source>
</evidence>
<comment type="similarity">
    <text evidence="5 18">Belongs to the CDS family.</text>
</comment>
<proteinExistence type="inferred from homology"/>
<accession>A0A8J7LNL7</accession>
<evidence type="ECO:0000256" key="11">
    <source>
        <dbReference type="ARBA" id="ARBA00022692"/>
    </source>
</evidence>
<evidence type="ECO:0000256" key="18">
    <source>
        <dbReference type="RuleBase" id="RU003938"/>
    </source>
</evidence>